<evidence type="ECO:0000256" key="3">
    <source>
        <dbReference type="ARBA" id="ARBA00023163"/>
    </source>
</evidence>
<dbReference type="InterPro" id="IPR018060">
    <property type="entry name" value="HTH_AraC"/>
</dbReference>
<protein>
    <submittedName>
        <fullName evidence="5">Helix-turn-helix domain-containing protein</fullName>
    </submittedName>
</protein>
<keyword evidence="2" id="KW-0238">DNA-binding</keyword>
<dbReference type="RefSeq" id="WP_079644443.1">
    <property type="nucleotide sequence ID" value="NZ_FUZF01000015.1"/>
</dbReference>
<reference evidence="6" key="1">
    <citation type="submission" date="2017-02" db="EMBL/GenBank/DDBJ databases">
        <authorList>
            <person name="Varghese N."/>
            <person name="Submissions S."/>
        </authorList>
    </citation>
    <scope>NUCLEOTIDE SEQUENCE [LARGE SCALE GENOMIC DNA]</scope>
    <source>
        <strain evidence="6">DSM 24091</strain>
    </source>
</reference>
<dbReference type="EMBL" id="FUZF01000015">
    <property type="protein sequence ID" value="SKB93564.1"/>
    <property type="molecule type" value="Genomic_DNA"/>
</dbReference>
<evidence type="ECO:0000313" key="6">
    <source>
        <dbReference type="Proteomes" id="UP000190150"/>
    </source>
</evidence>
<dbReference type="GO" id="GO:0043565">
    <property type="term" value="F:sequence-specific DNA binding"/>
    <property type="evidence" value="ECO:0007669"/>
    <property type="project" value="InterPro"/>
</dbReference>
<dbReference type="Proteomes" id="UP000190150">
    <property type="component" value="Unassembled WGS sequence"/>
</dbReference>
<keyword evidence="3" id="KW-0804">Transcription</keyword>
<evidence type="ECO:0000256" key="2">
    <source>
        <dbReference type="ARBA" id="ARBA00023125"/>
    </source>
</evidence>
<dbReference type="PANTHER" id="PTHR43280">
    <property type="entry name" value="ARAC-FAMILY TRANSCRIPTIONAL REGULATOR"/>
    <property type="match status" value="1"/>
</dbReference>
<dbReference type="AlphaFoldDB" id="A0A1T5FBP6"/>
<accession>A0A1T5FBP6</accession>
<dbReference type="Gene3D" id="1.10.10.60">
    <property type="entry name" value="Homeodomain-like"/>
    <property type="match status" value="1"/>
</dbReference>
<dbReference type="GO" id="GO:0003700">
    <property type="term" value="F:DNA-binding transcription factor activity"/>
    <property type="evidence" value="ECO:0007669"/>
    <property type="project" value="InterPro"/>
</dbReference>
<feature type="domain" description="HTH araC/xylS-type" evidence="4">
    <location>
        <begin position="217"/>
        <end position="316"/>
    </location>
</feature>
<gene>
    <name evidence="5" type="ORF">SAMN05660841_03144</name>
</gene>
<dbReference type="SUPFAM" id="SSF46689">
    <property type="entry name" value="Homeodomain-like"/>
    <property type="match status" value="1"/>
</dbReference>
<proteinExistence type="predicted"/>
<dbReference type="SMART" id="SM00342">
    <property type="entry name" value="HTH_ARAC"/>
    <property type="match status" value="1"/>
</dbReference>
<keyword evidence="6" id="KW-1185">Reference proteome</keyword>
<dbReference type="InterPro" id="IPR009057">
    <property type="entry name" value="Homeodomain-like_sf"/>
</dbReference>
<dbReference type="OrthoDB" id="252470at2"/>
<dbReference type="PANTHER" id="PTHR43280:SF31">
    <property type="entry name" value="TRANSCRIPTIONAL REGULATORY PROTEIN"/>
    <property type="match status" value="1"/>
</dbReference>
<name>A0A1T5FBP6_9SPHI</name>
<dbReference type="Pfam" id="PF12833">
    <property type="entry name" value="HTH_18"/>
    <property type="match status" value="1"/>
</dbReference>
<keyword evidence="1" id="KW-0805">Transcription regulation</keyword>
<evidence type="ECO:0000256" key="1">
    <source>
        <dbReference type="ARBA" id="ARBA00023015"/>
    </source>
</evidence>
<organism evidence="5 6">
    <name type="scientific">Sphingobacterium nematocida</name>
    <dbReference type="NCBI Taxonomy" id="1513896"/>
    <lineage>
        <taxon>Bacteria</taxon>
        <taxon>Pseudomonadati</taxon>
        <taxon>Bacteroidota</taxon>
        <taxon>Sphingobacteriia</taxon>
        <taxon>Sphingobacteriales</taxon>
        <taxon>Sphingobacteriaceae</taxon>
        <taxon>Sphingobacterium</taxon>
    </lineage>
</organism>
<evidence type="ECO:0000313" key="5">
    <source>
        <dbReference type="EMBL" id="SKB93564.1"/>
    </source>
</evidence>
<dbReference type="PROSITE" id="PS01124">
    <property type="entry name" value="HTH_ARAC_FAMILY_2"/>
    <property type="match status" value="1"/>
</dbReference>
<evidence type="ECO:0000259" key="4">
    <source>
        <dbReference type="PROSITE" id="PS01124"/>
    </source>
</evidence>
<dbReference type="STRING" id="1513896.SAMN05660841_03144"/>
<sequence length="329" mass="37602">MSQKELSQLWSKSLLARPDPRDVRKTMHLSAYPQGTASSPVEGVHLIQYQMADIILFEIKGRPPNLHLIDLPTSNNEMLWLCIQLLGKTVFPNGHNIYAENMLSFMKQNVDYPITLSAERQWMLFFGLSGNSKLQLLAELPELRQAFQDLPNNILQAISISSVERQLIEELCKKALGPFNALYQTGVAIGKLFAGYTQQLVKPKTLSREEFQVQIYHRALAYIQEHYLAEDLTSEKIADILGCSVRNLTRAFEGRSLGVKATVMTVRLYKARELLQTQPDLSVERIAGMLHFWDAKHFAMHYKKIFHCSPRAERKASLLQQTELWIKSS</sequence>